<sequence>MLPSIRRNQSTGVIAAQGSREVRARNSSHARTGMTVSRSAGKLLSRPMSSRHGSSLGGPVPTAGGGSPRPSGLSPAIVGSPRPGGWSGSRGAGAATGQGTGGQGTGGHLEVPGPAPQRLPTKARDPAHDLGVKAIQLSKKHRLEFHEVKHVLQELEKTVKKPSGAISLHDFGKFVGRVFENNNVPPELINAAFAVSDKGEFDPLDVDGFLAWYMQNMFCQVAQLLGDKDVTKSNALVDSISKSCDVAPAVVDKVKKIFDKFDVDRGGSIDYEEFGRMVAVLVGAKIGGDISQSRIKSSWAEIDRDGSGEVDFPEFVTWYVKYFNEGENASEAFYGSFNPSAQRQNYLGSIVD</sequence>
<proteinExistence type="predicted"/>
<dbReference type="Pfam" id="PF13499">
    <property type="entry name" value="EF-hand_7"/>
    <property type="match status" value="1"/>
</dbReference>
<evidence type="ECO:0000256" key="1">
    <source>
        <dbReference type="ARBA" id="ARBA00022837"/>
    </source>
</evidence>
<dbReference type="InterPro" id="IPR002048">
    <property type="entry name" value="EF_hand_dom"/>
</dbReference>
<reference evidence="4" key="1">
    <citation type="submission" date="2021-02" db="EMBL/GenBank/DDBJ databases">
        <authorList>
            <person name="Dougan E. K."/>
            <person name="Rhodes N."/>
            <person name="Thang M."/>
            <person name="Chan C."/>
        </authorList>
    </citation>
    <scope>NUCLEOTIDE SEQUENCE</scope>
</reference>
<evidence type="ECO:0000259" key="3">
    <source>
        <dbReference type="PROSITE" id="PS50222"/>
    </source>
</evidence>
<protein>
    <recommendedName>
        <fullName evidence="3">EF-hand domain-containing protein</fullName>
    </recommendedName>
</protein>
<keyword evidence="5" id="KW-1185">Reference proteome</keyword>
<dbReference type="InterPro" id="IPR011992">
    <property type="entry name" value="EF-hand-dom_pair"/>
</dbReference>
<dbReference type="SMART" id="SM00054">
    <property type="entry name" value="EFh"/>
    <property type="match status" value="2"/>
</dbReference>
<feature type="compositionally biased region" description="Polar residues" evidence="2">
    <location>
        <begin position="1"/>
        <end position="12"/>
    </location>
</feature>
<dbReference type="PROSITE" id="PS00018">
    <property type="entry name" value="EF_HAND_1"/>
    <property type="match status" value="2"/>
</dbReference>
<comment type="caution">
    <text evidence="4">The sequence shown here is derived from an EMBL/GenBank/DDBJ whole genome shotgun (WGS) entry which is preliminary data.</text>
</comment>
<feature type="compositionally biased region" description="Low complexity" evidence="2">
    <location>
        <begin position="68"/>
        <end position="84"/>
    </location>
</feature>
<dbReference type="SUPFAM" id="SSF47473">
    <property type="entry name" value="EF-hand"/>
    <property type="match status" value="1"/>
</dbReference>
<evidence type="ECO:0000313" key="5">
    <source>
        <dbReference type="Proteomes" id="UP000654075"/>
    </source>
</evidence>
<dbReference type="EMBL" id="CAJNNV010002790">
    <property type="protein sequence ID" value="CAE8587848.1"/>
    <property type="molecule type" value="Genomic_DNA"/>
</dbReference>
<dbReference type="OrthoDB" id="186625at2759"/>
<gene>
    <name evidence="4" type="ORF">PGLA1383_LOCUS6674</name>
</gene>
<dbReference type="GO" id="GO:0005509">
    <property type="term" value="F:calcium ion binding"/>
    <property type="evidence" value="ECO:0007669"/>
    <property type="project" value="InterPro"/>
</dbReference>
<dbReference type="AlphaFoldDB" id="A0A813DNV3"/>
<evidence type="ECO:0000313" key="4">
    <source>
        <dbReference type="EMBL" id="CAE8587848.1"/>
    </source>
</evidence>
<feature type="compositionally biased region" description="Polar residues" evidence="2">
    <location>
        <begin position="25"/>
        <end position="38"/>
    </location>
</feature>
<name>A0A813DNV3_POLGL</name>
<organism evidence="4 5">
    <name type="scientific">Polarella glacialis</name>
    <name type="common">Dinoflagellate</name>
    <dbReference type="NCBI Taxonomy" id="89957"/>
    <lineage>
        <taxon>Eukaryota</taxon>
        <taxon>Sar</taxon>
        <taxon>Alveolata</taxon>
        <taxon>Dinophyceae</taxon>
        <taxon>Suessiales</taxon>
        <taxon>Suessiaceae</taxon>
        <taxon>Polarella</taxon>
    </lineage>
</organism>
<dbReference type="InterPro" id="IPR018247">
    <property type="entry name" value="EF_Hand_1_Ca_BS"/>
</dbReference>
<dbReference type="Gene3D" id="1.10.238.10">
    <property type="entry name" value="EF-hand"/>
    <property type="match status" value="1"/>
</dbReference>
<dbReference type="Proteomes" id="UP000654075">
    <property type="component" value="Unassembled WGS sequence"/>
</dbReference>
<feature type="region of interest" description="Disordered" evidence="2">
    <location>
        <begin position="1"/>
        <end position="124"/>
    </location>
</feature>
<feature type="domain" description="EF-hand" evidence="3">
    <location>
        <begin position="290"/>
        <end position="325"/>
    </location>
</feature>
<accession>A0A813DNV3</accession>
<feature type="compositionally biased region" description="Gly residues" evidence="2">
    <location>
        <begin position="85"/>
        <end position="107"/>
    </location>
</feature>
<dbReference type="CDD" id="cd00051">
    <property type="entry name" value="EFh"/>
    <property type="match status" value="1"/>
</dbReference>
<feature type="domain" description="EF-hand" evidence="3">
    <location>
        <begin position="249"/>
        <end position="284"/>
    </location>
</feature>
<dbReference type="PROSITE" id="PS50222">
    <property type="entry name" value="EF_HAND_2"/>
    <property type="match status" value="2"/>
</dbReference>
<keyword evidence="1" id="KW-0106">Calcium</keyword>
<evidence type="ECO:0000256" key="2">
    <source>
        <dbReference type="SAM" id="MobiDB-lite"/>
    </source>
</evidence>